<evidence type="ECO:0000256" key="2">
    <source>
        <dbReference type="ARBA" id="ARBA00007400"/>
    </source>
</evidence>
<feature type="transmembrane region" description="Helical" evidence="7">
    <location>
        <begin position="82"/>
        <end position="101"/>
    </location>
</feature>
<feature type="transmembrane region" description="Helical" evidence="7">
    <location>
        <begin position="238"/>
        <end position="255"/>
    </location>
</feature>
<comment type="similarity">
    <text evidence="2">Belongs to the acyltransferase 3 family.</text>
</comment>
<evidence type="ECO:0000259" key="8">
    <source>
        <dbReference type="Pfam" id="PF01757"/>
    </source>
</evidence>
<dbReference type="InterPro" id="IPR002656">
    <property type="entry name" value="Acyl_transf_3_dom"/>
</dbReference>
<evidence type="ECO:0000313" key="9">
    <source>
        <dbReference type="EMBL" id="SDK69485.1"/>
    </source>
</evidence>
<feature type="transmembrane region" description="Helical" evidence="7">
    <location>
        <begin position="37"/>
        <end position="55"/>
    </location>
</feature>
<keyword evidence="10" id="KW-1185">Reference proteome</keyword>
<name>A0A1G9E032_9BACL</name>
<keyword evidence="5 7" id="KW-1133">Transmembrane helix</keyword>
<organism evidence="9 10">
    <name type="scientific">Lacicoccus qingdaonensis</name>
    <dbReference type="NCBI Taxonomy" id="576118"/>
    <lineage>
        <taxon>Bacteria</taxon>
        <taxon>Bacillati</taxon>
        <taxon>Bacillota</taxon>
        <taxon>Bacilli</taxon>
        <taxon>Bacillales</taxon>
        <taxon>Salinicoccaceae</taxon>
        <taxon>Lacicoccus</taxon>
    </lineage>
</organism>
<feature type="transmembrane region" description="Helical" evidence="7">
    <location>
        <begin position="7"/>
        <end position="25"/>
    </location>
</feature>
<dbReference type="GO" id="GO:0016787">
    <property type="term" value="F:hydrolase activity"/>
    <property type="evidence" value="ECO:0007669"/>
    <property type="project" value="UniProtKB-KW"/>
</dbReference>
<feature type="transmembrane region" description="Helical" evidence="7">
    <location>
        <begin position="200"/>
        <end position="218"/>
    </location>
</feature>
<feature type="transmembrane region" description="Helical" evidence="7">
    <location>
        <begin position="267"/>
        <end position="286"/>
    </location>
</feature>
<proteinExistence type="inferred from homology"/>
<dbReference type="RefSeq" id="WP_176754070.1">
    <property type="nucleotide sequence ID" value="NZ_FNFY01000007.1"/>
</dbReference>
<keyword evidence="3" id="KW-1003">Cell membrane</keyword>
<feature type="transmembrane region" description="Helical" evidence="7">
    <location>
        <begin position="121"/>
        <end position="139"/>
    </location>
</feature>
<feature type="transmembrane region" description="Helical" evidence="7">
    <location>
        <begin position="146"/>
        <end position="167"/>
    </location>
</feature>
<dbReference type="GO" id="GO:0005886">
    <property type="term" value="C:plasma membrane"/>
    <property type="evidence" value="ECO:0007669"/>
    <property type="project" value="UniProtKB-SubCell"/>
</dbReference>
<dbReference type="GO" id="GO:0016413">
    <property type="term" value="F:O-acetyltransferase activity"/>
    <property type="evidence" value="ECO:0007669"/>
    <property type="project" value="TreeGrafter"/>
</dbReference>
<evidence type="ECO:0000256" key="5">
    <source>
        <dbReference type="ARBA" id="ARBA00022989"/>
    </source>
</evidence>
<feature type="domain" description="Acyltransferase 3" evidence="8">
    <location>
        <begin position="5"/>
        <end position="308"/>
    </location>
</feature>
<accession>A0A1G9E032</accession>
<keyword evidence="9" id="KW-0808">Transferase</keyword>
<evidence type="ECO:0000256" key="6">
    <source>
        <dbReference type="ARBA" id="ARBA00023136"/>
    </source>
</evidence>
<dbReference type="AlphaFoldDB" id="A0A1G9E032"/>
<evidence type="ECO:0000256" key="4">
    <source>
        <dbReference type="ARBA" id="ARBA00022692"/>
    </source>
</evidence>
<evidence type="ECO:0000256" key="1">
    <source>
        <dbReference type="ARBA" id="ARBA00004651"/>
    </source>
</evidence>
<protein>
    <submittedName>
        <fullName evidence="9">Peptidoglycan/LPS O-acetylase OafA/YrhL, contains acyltransferase and SGNH-hydrolase domains</fullName>
    </submittedName>
</protein>
<dbReference type="Pfam" id="PF01757">
    <property type="entry name" value="Acyl_transf_3"/>
    <property type="match status" value="1"/>
</dbReference>
<keyword evidence="6 7" id="KW-0472">Membrane</keyword>
<dbReference type="EMBL" id="FNFY01000007">
    <property type="protein sequence ID" value="SDK69485.1"/>
    <property type="molecule type" value="Genomic_DNA"/>
</dbReference>
<evidence type="ECO:0000313" key="10">
    <source>
        <dbReference type="Proteomes" id="UP000199008"/>
    </source>
</evidence>
<keyword evidence="4 7" id="KW-0812">Transmembrane</keyword>
<comment type="subcellular location">
    <subcellularLocation>
        <location evidence="1">Cell membrane</location>
        <topology evidence="1">Multi-pass membrane protein</topology>
    </subcellularLocation>
</comment>
<keyword evidence="9" id="KW-0378">Hydrolase</keyword>
<dbReference type="PANTHER" id="PTHR40074">
    <property type="entry name" value="O-ACETYLTRANSFERASE WECH"/>
    <property type="match status" value="1"/>
</dbReference>
<sequence>MKKRNHNIDIIKGLAILAVILIHSLTEEMLLAILSPFYIWQAVPVFMLLAGYNTAASFQRRGYVSLNQFYNFSFLYSKVERLLYPFLFIWIIQVIAHFLFLDGLSFTHLITSLFTGGWGPGSYFILIIIQATLILPLIYMLVKKNLTVGTIVLFFISILIDAFCMLIDVPGSVYRVIVVRYLFALVLGVWLALNPKKINYKWLIPIATVSAVYIAGVYYQEWNFFIERYWQSQHAPSYFWTLLLIVIGLNAYQFKADNPVTGLIVKMGKASYHIFLVQMFYFWLIADSISNLPLIIYILLSLIICIIFGRLFFYAENSIRKALKN</sequence>
<evidence type="ECO:0000256" key="3">
    <source>
        <dbReference type="ARBA" id="ARBA00022475"/>
    </source>
</evidence>
<keyword evidence="9" id="KW-0012">Acyltransferase</keyword>
<reference evidence="10" key="1">
    <citation type="submission" date="2016-10" db="EMBL/GenBank/DDBJ databases">
        <authorList>
            <person name="Varghese N."/>
            <person name="Submissions S."/>
        </authorList>
    </citation>
    <scope>NUCLEOTIDE SEQUENCE [LARGE SCALE GENOMIC DNA]</scope>
    <source>
        <strain evidence="10">CGMCC 1.8895</strain>
    </source>
</reference>
<dbReference type="GO" id="GO:0009246">
    <property type="term" value="P:enterobacterial common antigen biosynthetic process"/>
    <property type="evidence" value="ECO:0007669"/>
    <property type="project" value="TreeGrafter"/>
</dbReference>
<gene>
    <name evidence="9" type="ORF">SAMN05216216_10741</name>
</gene>
<feature type="transmembrane region" description="Helical" evidence="7">
    <location>
        <begin position="173"/>
        <end position="193"/>
    </location>
</feature>
<dbReference type="Proteomes" id="UP000199008">
    <property type="component" value="Unassembled WGS sequence"/>
</dbReference>
<feature type="transmembrane region" description="Helical" evidence="7">
    <location>
        <begin position="292"/>
        <end position="315"/>
    </location>
</feature>
<dbReference type="PANTHER" id="PTHR40074:SF2">
    <property type="entry name" value="O-ACETYLTRANSFERASE WECH"/>
    <property type="match status" value="1"/>
</dbReference>
<evidence type="ECO:0000256" key="7">
    <source>
        <dbReference type="SAM" id="Phobius"/>
    </source>
</evidence>